<feature type="compositionally biased region" description="Basic and acidic residues" evidence="8">
    <location>
        <begin position="406"/>
        <end position="416"/>
    </location>
</feature>
<organism evidence="11 12">
    <name type="scientific">Kalanchoe fedtschenkoi</name>
    <name type="common">Lavender scallops</name>
    <name type="synonym">South American air plant</name>
    <dbReference type="NCBI Taxonomy" id="63787"/>
    <lineage>
        <taxon>Eukaryota</taxon>
        <taxon>Viridiplantae</taxon>
        <taxon>Streptophyta</taxon>
        <taxon>Embryophyta</taxon>
        <taxon>Tracheophyta</taxon>
        <taxon>Spermatophyta</taxon>
        <taxon>Magnoliopsida</taxon>
        <taxon>eudicotyledons</taxon>
        <taxon>Gunneridae</taxon>
        <taxon>Pentapetalae</taxon>
        <taxon>Saxifragales</taxon>
        <taxon>Crassulaceae</taxon>
        <taxon>Kalanchoe</taxon>
    </lineage>
</organism>
<dbReference type="Proteomes" id="UP000594263">
    <property type="component" value="Unplaced"/>
</dbReference>
<evidence type="ECO:0000256" key="4">
    <source>
        <dbReference type="ARBA" id="ARBA00023015"/>
    </source>
</evidence>
<keyword evidence="5" id="KW-0238">DNA-binding</keyword>
<comment type="subcellular location">
    <subcellularLocation>
        <location evidence="2">Endoplasmic reticulum membrane</location>
        <topology evidence="2">Single-pass membrane protein</topology>
    </subcellularLocation>
    <subcellularLocation>
        <location evidence="1">Nucleus</location>
    </subcellularLocation>
</comment>
<evidence type="ECO:0000256" key="3">
    <source>
        <dbReference type="ARBA" id="ARBA00007163"/>
    </source>
</evidence>
<sequence length="686" mass="74947">MANAGAIDPPDPNAPIDDFTIPPTLDPLSFFADLGFDDEDGSFEFNLDDLSLPSDTESLRVDDFDFQVETIESALAAYDRFDFGIGPGSNSAISDDPAVVNAFGNGNVSGSNVSDGKGSNDSSSQEGNGPASSQGSKSSGVGSEAVNHSSPENMSSFDRDVWSKSAVDCEISGEVLGKRSLSKRNESGEGKIEPRISKLRKASANRDKCVSSGNEDEEKRKARMMRNRESAHHSRQRKKQYIEELEDKIRVMYSTITDLNNRISYVVAENTSLRQQLVGGGMYPPPPGMYPHMPYPWTPYPPYAIKNQGSKVPLVPIPRLKPRQPSKLKSNTKKVASISLLGLLFFIFLFGALVPLMNIRYEGTGAHIRNQHKDRIFAINGRRDGSDLMIAPASDGRLSNHANNPYHEKSRSGEKKDALIVESPRPPNLGNSTEPLLASLYVPRNDRLVRIDGNLIIHSVLASEKAVASYMNDEKLGTALVSHSSPGLTNSEVRSYRHRHPTETQKALGSGTMNTSPKHGEATMGEGKLQQWFQEGLAGPMLNSGMCTEVFQFEISPMVNPGAVVPASSVANRSAGPQYNSTHLRQIRNRRALNSLPIPDKRSTPNDTKGYMGKDSERDFLLGNKTPSSIVVSVLADPREVSDLENRIEPKTLSRIFVVVLLDSVKYVTYSCMLPVRGLGSHLVAS</sequence>
<keyword evidence="7" id="KW-0539">Nucleus</keyword>
<feature type="region of interest" description="Disordered" evidence="8">
    <location>
        <begin position="481"/>
        <end position="523"/>
    </location>
</feature>
<dbReference type="GO" id="GO:0005789">
    <property type="term" value="C:endoplasmic reticulum membrane"/>
    <property type="evidence" value="ECO:0007669"/>
    <property type="project" value="UniProtKB-SubCell"/>
</dbReference>
<dbReference type="GO" id="GO:0003677">
    <property type="term" value="F:DNA binding"/>
    <property type="evidence" value="ECO:0007669"/>
    <property type="project" value="UniProtKB-KW"/>
</dbReference>
<proteinExistence type="inferred from homology"/>
<keyword evidence="9" id="KW-0472">Membrane</keyword>
<dbReference type="Gene3D" id="1.20.5.170">
    <property type="match status" value="1"/>
</dbReference>
<evidence type="ECO:0000256" key="7">
    <source>
        <dbReference type="ARBA" id="ARBA00023242"/>
    </source>
</evidence>
<evidence type="ECO:0000256" key="9">
    <source>
        <dbReference type="SAM" id="Phobius"/>
    </source>
</evidence>
<feature type="region of interest" description="Disordered" evidence="8">
    <location>
        <begin position="104"/>
        <end position="157"/>
    </location>
</feature>
<dbReference type="OMA" id="GHNERHR"/>
<dbReference type="InterPro" id="IPR004827">
    <property type="entry name" value="bZIP"/>
</dbReference>
<dbReference type="PANTHER" id="PTHR47416:SF3">
    <property type="entry name" value="BZIP TRANSCRIPTION FACTOR 17-RELATED"/>
    <property type="match status" value="1"/>
</dbReference>
<feature type="region of interest" description="Disordered" evidence="8">
    <location>
        <begin position="200"/>
        <end position="239"/>
    </location>
</feature>
<feature type="compositionally biased region" description="Polar residues" evidence="8">
    <location>
        <begin position="504"/>
        <end position="517"/>
    </location>
</feature>
<evidence type="ECO:0000313" key="11">
    <source>
        <dbReference type="EnsemblPlants" id="Kaladp0098s0105.1.v1.1"/>
    </source>
</evidence>
<dbReference type="AlphaFoldDB" id="A0A7N0V1W4"/>
<name>A0A7N0V1W4_KALFE</name>
<dbReference type="PROSITE" id="PS50217">
    <property type="entry name" value="BZIP"/>
    <property type="match status" value="1"/>
</dbReference>
<feature type="region of interest" description="Disordered" evidence="8">
    <location>
        <begin position="393"/>
        <end position="416"/>
    </location>
</feature>
<dbReference type="GO" id="GO:0005634">
    <property type="term" value="C:nucleus"/>
    <property type="evidence" value="ECO:0007669"/>
    <property type="project" value="UniProtKB-SubCell"/>
</dbReference>
<feature type="compositionally biased region" description="Polar residues" evidence="8">
    <location>
        <begin position="146"/>
        <end position="156"/>
    </location>
</feature>
<dbReference type="EnsemblPlants" id="Kaladp0098s0105.1.v1.1">
    <property type="protein sequence ID" value="Kaladp0098s0105.1.v1.1"/>
    <property type="gene ID" value="Kaladp0098s0105.v1.1"/>
</dbReference>
<feature type="compositionally biased region" description="Low complexity" evidence="8">
    <location>
        <begin position="129"/>
        <end position="143"/>
    </location>
</feature>
<dbReference type="Gramene" id="Kaladp0098s0105.1.v1.1">
    <property type="protein sequence ID" value="Kaladp0098s0105.1.v1.1"/>
    <property type="gene ID" value="Kaladp0098s0105.v1.1"/>
</dbReference>
<feature type="domain" description="BZIP" evidence="10">
    <location>
        <begin position="217"/>
        <end position="277"/>
    </location>
</feature>
<keyword evidence="9" id="KW-0812">Transmembrane</keyword>
<keyword evidence="6" id="KW-0804">Transcription</keyword>
<dbReference type="Pfam" id="PF00170">
    <property type="entry name" value="bZIP_1"/>
    <property type="match status" value="1"/>
</dbReference>
<keyword evidence="9" id="KW-1133">Transmembrane helix</keyword>
<keyword evidence="12" id="KW-1185">Reference proteome</keyword>
<evidence type="ECO:0000313" key="12">
    <source>
        <dbReference type="Proteomes" id="UP000594263"/>
    </source>
</evidence>
<feature type="region of interest" description="Disordered" evidence="8">
    <location>
        <begin position="1"/>
        <end position="20"/>
    </location>
</feature>
<feature type="compositionally biased region" description="Low complexity" evidence="8">
    <location>
        <begin position="1"/>
        <end position="18"/>
    </location>
</feature>
<dbReference type="CDD" id="cd14704">
    <property type="entry name" value="bZIP_HY5-like"/>
    <property type="match status" value="1"/>
</dbReference>
<dbReference type="PANTHER" id="PTHR47416">
    <property type="entry name" value="BASIC-LEUCINE ZIPPER TRANSCRIPTION FACTOR F-RELATED"/>
    <property type="match status" value="1"/>
</dbReference>
<accession>A0A7N0V1W4</accession>
<evidence type="ECO:0000256" key="2">
    <source>
        <dbReference type="ARBA" id="ARBA00004389"/>
    </source>
</evidence>
<evidence type="ECO:0000256" key="5">
    <source>
        <dbReference type="ARBA" id="ARBA00023125"/>
    </source>
</evidence>
<dbReference type="InterPro" id="IPR046347">
    <property type="entry name" value="bZIP_sf"/>
</dbReference>
<feature type="transmembrane region" description="Helical" evidence="9">
    <location>
        <begin position="335"/>
        <end position="359"/>
    </location>
</feature>
<evidence type="ECO:0000256" key="1">
    <source>
        <dbReference type="ARBA" id="ARBA00004123"/>
    </source>
</evidence>
<evidence type="ECO:0000256" key="8">
    <source>
        <dbReference type="SAM" id="MobiDB-lite"/>
    </source>
</evidence>
<evidence type="ECO:0000256" key="6">
    <source>
        <dbReference type="ARBA" id="ARBA00023163"/>
    </source>
</evidence>
<reference evidence="11" key="1">
    <citation type="submission" date="2021-01" db="UniProtKB">
        <authorList>
            <consortium name="EnsemblPlants"/>
        </authorList>
    </citation>
    <scope>IDENTIFICATION</scope>
</reference>
<feature type="compositionally biased region" description="Polar residues" evidence="8">
    <location>
        <begin position="104"/>
        <end position="127"/>
    </location>
</feature>
<comment type="similarity">
    <text evidence="3">Belongs to the bZIP family.</text>
</comment>
<keyword evidence="4" id="KW-0805">Transcription regulation</keyword>
<evidence type="ECO:0000259" key="10">
    <source>
        <dbReference type="PROSITE" id="PS50217"/>
    </source>
</evidence>
<dbReference type="GO" id="GO:0003700">
    <property type="term" value="F:DNA-binding transcription factor activity"/>
    <property type="evidence" value="ECO:0007669"/>
    <property type="project" value="InterPro"/>
</dbReference>
<dbReference type="SMART" id="SM00338">
    <property type="entry name" value="BRLZ"/>
    <property type="match status" value="1"/>
</dbReference>
<protein>
    <recommendedName>
        <fullName evidence="10">BZIP domain-containing protein</fullName>
    </recommendedName>
</protein>
<dbReference type="SUPFAM" id="SSF57959">
    <property type="entry name" value="Leucine zipper domain"/>
    <property type="match status" value="1"/>
</dbReference>
<feature type="compositionally biased region" description="Polar residues" evidence="8">
    <location>
        <begin position="481"/>
        <end position="493"/>
    </location>
</feature>